<dbReference type="Proteomes" id="UP000670947">
    <property type="component" value="Unassembled WGS sequence"/>
</dbReference>
<keyword evidence="3" id="KW-0645">Protease</keyword>
<evidence type="ECO:0000256" key="1">
    <source>
        <dbReference type="ARBA" id="ARBA00004328"/>
    </source>
</evidence>
<dbReference type="SUPFAM" id="SSF56563">
    <property type="entry name" value="Major capsid protein gp5"/>
    <property type="match status" value="1"/>
</dbReference>
<protein>
    <submittedName>
        <fullName evidence="8">Phage major capsid protein</fullName>
    </submittedName>
</protein>
<dbReference type="InterPro" id="IPR006433">
    <property type="entry name" value="Prohead_protease"/>
</dbReference>
<feature type="domain" description="Phage capsid-like C-terminal" evidence="7">
    <location>
        <begin position="254"/>
        <end position="530"/>
    </location>
</feature>
<evidence type="ECO:0000256" key="2">
    <source>
        <dbReference type="ARBA" id="ARBA00022612"/>
    </source>
</evidence>
<dbReference type="Pfam" id="PF04586">
    <property type="entry name" value="Peptidase_S78"/>
    <property type="match status" value="1"/>
</dbReference>
<keyword evidence="5" id="KW-0175">Coiled coil</keyword>
<keyword evidence="2" id="KW-1188">Viral release from host cell</keyword>
<feature type="domain" description="Prohead serine protease" evidence="6">
    <location>
        <begin position="14"/>
        <end position="162"/>
    </location>
</feature>
<dbReference type="NCBIfam" id="TIGR01543">
    <property type="entry name" value="proheadase_HK97"/>
    <property type="match status" value="1"/>
</dbReference>
<dbReference type="RefSeq" id="WP_208850527.1">
    <property type="nucleotide sequence ID" value="NZ_JAGGDJ010000042.1"/>
</dbReference>
<comment type="caution">
    <text evidence="8">The sequence shown here is derived from an EMBL/GenBank/DDBJ whole genome shotgun (WGS) entry which is preliminary data.</text>
</comment>
<dbReference type="InterPro" id="IPR024455">
    <property type="entry name" value="Phage_capsid"/>
</dbReference>
<name>A0ABS3WHZ8_9BACL</name>
<dbReference type="InterPro" id="IPR054612">
    <property type="entry name" value="Phage_capsid-like_C"/>
</dbReference>
<dbReference type="Pfam" id="PF05065">
    <property type="entry name" value="Phage_capsid"/>
    <property type="match status" value="1"/>
</dbReference>
<keyword evidence="4" id="KW-0378">Hydrolase</keyword>
<keyword evidence="9" id="KW-1185">Reference proteome</keyword>
<sequence>MKMELRFNQTDFEANSDGSMTVSGYVNKTNQYSELIGRQRFREKIAKGAFSYALQKAKDIHFLAEHDSSLILASTRNGSLTLREDDQGLFMSANISPTSWGKDYYELIRSGILRNMSFGFKAIKDAWKKVDGIAERTVHELELFEVSVVRDSAYSQSTISARGIDVLENIEIPSVMEDGGSEMNKKALIEERNDLQTKINELNKQLGEKEVRNNMIEVYGTTDKDVEQRGLEQFFKGQHNEEEYRAITTGAPAGSLAIPTSISDEIVKKLLETGQLVGRTKIFPSQSGYLEVLRETNIGEAGFVGEMENINPTDYQMDKVKLEQKRVGTAIELSQQLINDAAFDITAYATDVLIRRIARTIDRNLINGDPASDQFEGILNAALPAECSVTTAVMGSIGTDDLMDMFNSIHPQLVEGAVWIMNRKTFSGITKLKDGNNQYYLADFKNGVGYTMLGLPILISDAMPDSVSSGSIPVILVNLEEAVAVMIKKGLNLKHINADTTQALRGSSLFVADIYMDAKILNTQAIRVLKPKSV</sequence>
<comment type="subcellular location">
    <subcellularLocation>
        <location evidence="1">Virion</location>
    </subcellularLocation>
</comment>
<organism evidence="8 9">
    <name type="scientific">Paenibacillus artemisiicola</name>
    <dbReference type="NCBI Taxonomy" id="1172618"/>
    <lineage>
        <taxon>Bacteria</taxon>
        <taxon>Bacillati</taxon>
        <taxon>Bacillota</taxon>
        <taxon>Bacilli</taxon>
        <taxon>Bacillales</taxon>
        <taxon>Paenibacillaceae</taxon>
        <taxon>Paenibacillus</taxon>
    </lineage>
</organism>
<dbReference type="EMBL" id="JAGGDJ010000042">
    <property type="protein sequence ID" value="MBO7747915.1"/>
    <property type="molecule type" value="Genomic_DNA"/>
</dbReference>
<dbReference type="NCBIfam" id="TIGR01554">
    <property type="entry name" value="major_cap_HK97"/>
    <property type="match status" value="1"/>
</dbReference>
<dbReference type="Gene3D" id="3.30.2400.10">
    <property type="entry name" value="Major capsid protein gp5"/>
    <property type="match status" value="1"/>
</dbReference>
<evidence type="ECO:0000256" key="5">
    <source>
        <dbReference type="SAM" id="Coils"/>
    </source>
</evidence>
<feature type="coiled-coil region" evidence="5">
    <location>
        <begin position="185"/>
        <end position="212"/>
    </location>
</feature>
<dbReference type="Gene3D" id="3.30.2320.10">
    <property type="entry name" value="hypothetical protein PF0899 domain"/>
    <property type="match status" value="1"/>
</dbReference>
<gene>
    <name evidence="8" type="ORF">I8J29_27360</name>
</gene>
<evidence type="ECO:0000259" key="6">
    <source>
        <dbReference type="Pfam" id="PF04586"/>
    </source>
</evidence>
<dbReference type="InterPro" id="IPR054613">
    <property type="entry name" value="Peptidase_S78_dom"/>
</dbReference>
<accession>A0ABS3WHZ8</accession>
<evidence type="ECO:0000256" key="3">
    <source>
        <dbReference type="ARBA" id="ARBA00022670"/>
    </source>
</evidence>
<evidence type="ECO:0000259" key="7">
    <source>
        <dbReference type="Pfam" id="PF05065"/>
    </source>
</evidence>
<proteinExistence type="predicted"/>
<evidence type="ECO:0000313" key="8">
    <source>
        <dbReference type="EMBL" id="MBO7747915.1"/>
    </source>
</evidence>
<reference evidence="8 9" key="1">
    <citation type="submission" date="2021-03" db="EMBL/GenBank/DDBJ databases">
        <title>Paenibacillus artemisicola MWE-103 whole genome sequence.</title>
        <authorList>
            <person name="Ham Y.J."/>
        </authorList>
    </citation>
    <scope>NUCLEOTIDE SEQUENCE [LARGE SCALE GENOMIC DNA]</scope>
    <source>
        <strain evidence="8 9">MWE-103</strain>
    </source>
</reference>
<evidence type="ECO:0000256" key="4">
    <source>
        <dbReference type="ARBA" id="ARBA00022801"/>
    </source>
</evidence>
<evidence type="ECO:0000313" key="9">
    <source>
        <dbReference type="Proteomes" id="UP000670947"/>
    </source>
</evidence>